<dbReference type="GO" id="GO:0016757">
    <property type="term" value="F:glycosyltransferase activity"/>
    <property type="evidence" value="ECO:0007669"/>
    <property type="project" value="UniProtKB-KW"/>
</dbReference>
<reference evidence="6 7" key="1">
    <citation type="submission" date="2018-01" db="EMBL/GenBank/DDBJ databases">
        <title>Draft genome sequence of Streptomyces sp. 13K301.</title>
        <authorList>
            <person name="Sahin N."/>
            <person name="Saygin H."/>
            <person name="Ay H."/>
        </authorList>
    </citation>
    <scope>NUCLEOTIDE SEQUENCE [LARGE SCALE GENOMIC DNA]</scope>
    <source>
        <strain evidence="6 7">13K301</strain>
    </source>
</reference>
<dbReference type="EMBL" id="POUC01000021">
    <property type="protein sequence ID" value="PNG23223.1"/>
    <property type="molecule type" value="Genomic_DNA"/>
</dbReference>
<evidence type="ECO:0000313" key="7">
    <source>
        <dbReference type="Proteomes" id="UP000235943"/>
    </source>
</evidence>
<protein>
    <submittedName>
        <fullName evidence="6">Glucosyl transferase</fullName>
    </submittedName>
</protein>
<sequence length="284" mass="31367">MPPVRIAVLMTSHNRRAKTLSALAALAGQRELPEDTTVRTYLVDAGSTDGTPEAVRAAHPEVEVTTVGTDVYWSHGMRIASRTSRRSGEPPWDYQLWLNDDVTLEEDALAVLLDTAHAVGPGKVVVGAVRASAEDRTTYSGRRGRALALVEPTGRPEPCDTYNGNVVLLPRTVCERVGDIDEVFQHGMGDYDHGFRVRRAGIAAYVTPCHVGICDHNPPHTGSREPGIGVREALRRITSQRELPPRQWWVYCLRHCWPRAPLLMFSPYVKTAVRCSVRRFPAGG</sequence>
<evidence type="ECO:0000313" key="6">
    <source>
        <dbReference type="EMBL" id="PNG23223.1"/>
    </source>
</evidence>
<keyword evidence="4 6" id="KW-0808">Transferase</keyword>
<evidence type="ECO:0000256" key="4">
    <source>
        <dbReference type="ARBA" id="ARBA00022679"/>
    </source>
</evidence>
<dbReference type="InterPro" id="IPR001173">
    <property type="entry name" value="Glyco_trans_2-like"/>
</dbReference>
<name>A0A2N8TW58_9ACTN</name>
<dbReference type="InterPro" id="IPR029044">
    <property type="entry name" value="Nucleotide-diphossugar_trans"/>
</dbReference>
<accession>A0A2N8TW58</accession>
<dbReference type="Proteomes" id="UP000235943">
    <property type="component" value="Unassembled WGS sequence"/>
</dbReference>
<dbReference type="SUPFAM" id="SSF53448">
    <property type="entry name" value="Nucleotide-diphospho-sugar transferases"/>
    <property type="match status" value="1"/>
</dbReference>
<feature type="domain" description="Glycosyltransferase 2-like" evidence="5">
    <location>
        <begin position="8"/>
        <end position="142"/>
    </location>
</feature>
<comment type="similarity">
    <text evidence="2">Belongs to the glycosyltransferase 2 family.</text>
</comment>
<comment type="pathway">
    <text evidence="1">Cell wall biogenesis; cell wall polysaccharide biosynthesis.</text>
</comment>
<evidence type="ECO:0000256" key="1">
    <source>
        <dbReference type="ARBA" id="ARBA00004776"/>
    </source>
</evidence>
<organism evidence="6 7">
    <name type="scientific">Streptomyces cahuitamycinicus</name>
    <dbReference type="NCBI Taxonomy" id="2070367"/>
    <lineage>
        <taxon>Bacteria</taxon>
        <taxon>Bacillati</taxon>
        <taxon>Actinomycetota</taxon>
        <taxon>Actinomycetes</taxon>
        <taxon>Kitasatosporales</taxon>
        <taxon>Streptomycetaceae</taxon>
        <taxon>Streptomyces</taxon>
    </lineage>
</organism>
<proteinExistence type="inferred from homology"/>
<dbReference type="OrthoDB" id="9806824at2"/>
<evidence type="ECO:0000256" key="2">
    <source>
        <dbReference type="ARBA" id="ARBA00006739"/>
    </source>
</evidence>
<dbReference type="Pfam" id="PF00535">
    <property type="entry name" value="Glycos_transf_2"/>
    <property type="match status" value="1"/>
</dbReference>
<dbReference type="PANTHER" id="PTHR43179">
    <property type="entry name" value="RHAMNOSYLTRANSFERASE WBBL"/>
    <property type="match status" value="1"/>
</dbReference>
<dbReference type="Gene3D" id="3.90.550.10">
    <property type="entry name" value="Spore Coat Polysaccharide Biosynthesis Protein SpsA, Chain A"/>
    <property type="match status" value="1"/>
</dbReference>
<keyword evidence="3" id="KW-0328">Glycosyltransferase</keyword>
<gene>
    <name evidence="6" type="ORF">C1J00_05255</name>
</gene>
<evidence type="ECO:0000259" key="5">
    <source>
        <dbReference type="Pfam" id="PF00535"/>
    </source>
</evidence>
<keyword evidence="7" id="KW-1185">Reference proteome</keyword>
<comment type="caution">
    <text evidence="6">The sequence shown here is derived from an EMBL/GenBank/DDBJ whole genome shotgun (WGS) entry which is preliminary data.</text>
</comment>
<evidence type="ECO:0000256" key="3">
    <source>
        <dbReference type="ARBA" id="ARBA00022676"/>
    </source>
</evidence>
<dbReference type="PANTHER" id="PTHR43179:SF12">
    <property type="entry name" value="GALACTOFURANOSYLTRANSFERASE GLFT2"/>
    <property type="match status" value="1"/>
</dbReference>
<dbReference type="AlphaFoldDB" id="A0A2N8TW58"/>